<dbReference type="InterPro" id="IPR011611">
    <property type="entry name" value="PfkB_dom"/>
</dbReference>
<dbReference type="Gene3D" id="3.40.1190.20">
    <property type="match status" value="1"/>
</dbReference>
<dbReference type="Pfam" id="PF00294">
    <property type="entry name" value="PfkB"/>
    <property type="match status" value="1"/>
</dbReference>
<reference evidence="5" key="1">
    <citation type="journal article" date="2013" name="Proc. Natl. Acad. Sci. U.S.A.">
        <title>Genome structure and metabolic features in the red seaweed Chondrus crispus shed light on evolution of the Archaeplastida.</title>
        <authorList>
            <person name="Collen J."/>
            <person name="Porcel B."/>
            <person name="Carre W."/>
            <person name="Ball S.G."/>
            <person name="Chaparro C."/>
            <person name="Tonon T."/>
            <person name="Barbeyron T."/>
            <person name="Michel G."/>
            <person name="Noel B."/>
            <person name="Valentin K."/>
            <person name="Elias M."/>
            <person name="Artiguenave F."/>
            <person name="Arun A."/>
            <person name="Aury J.M."/>
            <person name="Barbosa-Neto J.F."/>
            <person name="Bothwell J.H."/>
            <person name="Bouget F.Y."/>
            <person name="Brillet L."/>
            <person name="Cabello-Hurtado F."/>
            <person name="Capella-Gutierrez S."/>
            <person name="Charrier B."/>
            <person name="Cladiere L."/>
            <person name="Cock J.M."/>
            <person name="Coelho S.M."/>
            <person name="Colleoni C."/>
            <person name="Czjzek M."/>
            <person name="Da Silva C."/>
            <person name="Delage L."/>
            <person name="Denoeud F."/>
            <person name="Deschamps P."/>
            <person name="Dittami S.M."/>
            <person name="Gabaldon T."/>
            <person name="Gachon C.M."/>
            <person name="Groisillier A."/>
            <person name="Herve C."/>
            <person name="Jabbari K."/>
            <person name="Katinka M."/>
            <person name="Kloareg B."/>
            <person name="Kowalczyk N."/>
            <person name="Labadie K."/>
            <person name="Leblanc C."/>
            <person name="Lopez P.J."/>
            <person name="McLachlan D.H."/>
            <person name="Meslet-Cladiere L."/>
            <person name="Moustafa A."/>
            <person name="Nehr Z."/>
            <person name="Nyvall Collen P."/>
            <person name="Panaud O."/>
            <person name="Partensky F."/>
            <person name="Poulain J."/>
            <person name="Rensing S.A."/>
            <person name="Rousvoal S."/>
            <person name="Samson G."/>
            <person name="Symeonidi A."/>
            <person name="Weissenbach J."/>
            <person name="Zambounis A."/>
            <person name="Wincker P."/>
            <person name="Boyen C."/>
        </authorList>
    </citation>
    <scope>NUCLEOTIDE SEQUENCE [LARGE SCALE GENOMIC DNA]</scope>
    <source>
        <strain evidence="5">cv. Stackhouse</strain>
    </source>
</reference>
<feature type="domain" description="Carbohydrate kinase PfkB" evidence="3">
    <location>
        <begin position="14"/>
        <end position="111"/>
    </location>
</feature>
<dbReference type="Proteomes" id="UP000012073">
    <property type="component" value="Unassembled WGS sequence"/>
</dbReference>
<keyword evidence="2" id="KW-0418">Kinase</keyword>
<evidence type="ECO:0000256" key="1">
    <source>
        <dbReference type="ARBA" id="ARBA00022679"/>
    </source>
</evidence>
<gene>
    <name evidence="4" type="ORF">CHC_T00008037001</name>
</gene>
<dbReference type="PhylomeDB" id="R7Q2J3"/>
<dbReference type="GO" id="GO:0016301">
    <property type="term" value="F:kinase activity"/>
    <property type="evidence" value="ECO:0007669"/>
    <property type="project" value="UniProtKB-KW"/>
</dbReference>
<dbReference type="OrthoDB" id="415590at2759"/>
<keyword evidence="5" id="KW-1185">Reference proteome</keyword>
<keyword evidence="1" id="KW-0808">Transferase</keyword>
<dbReference type="PANTHER" id="PTHR10584:SF166">
    <property type="entry name" value="RIBOKINASE"/>
    <property type="match status" value="1"/>
</dbReference>
<evidence type="ECO:0000313" key="4">
    <source>
        <dbReference type="EMBL" id="CDF32269.1"/>
    </source>
</evidence>
<dbReference type="SUPFAM" id="SSF53613">
    <property type="entry name" value="Ribokinase-like"/>
    <property type="match status" value="1"/>
</dbReference>
<dbReference type="GeneID" id="17319668"/>
<organism evidence="4 5">
    <name type="scientific">Chondrus crispus</name>
    <name type="common">Carrageen Irish moss</name>
    <name type="synonym">Polymorpha crispa</name>
    <dbReference type="NCBI Taxonomy" id="2769"/>
    <lineage>
        <taxon>Eukaryota</taxon>
        <taxon>Rhodophyta</taxon>
        <taxon>Florideophyceae</taxon>
        <taxon>Rhodymeniophycidae</taxon>
        <taxon>Gigartinales</taxon>
        <taxon>Gigartinaceae</taxon>
        <taxon>Chondrus</taxon>
    </lineage>
</organism>
<sequence length="123" mass="12675">MHLNPCSSDSCEIASAIAKESDAELVVVTDGCHGAVGVLPDGVQVTVPAHRADHVRDTTGAGDAFLGGMLAQAVSDHRVRLPKCKDTLTEMLQWGSKCASLCVGQAGALPPLLDGGEETSYGM</sequence>
<accession>R7Q2J3</accession>
<dbReference type="PANTHER" id="PTHR10584">
    <property type="entry name" value="SUGAR KINASE"/>
    <property type="match status" value="1"/>
</dbReference>
<dbReference type="InterPro" id="IPR029056">
    <property type="entry name" value="Ribokinase-like"/>
</dbReference>
<dbReference type="AlphaFoldDB" id="R7Q2J3"/>
<dbReference type="InterPro" id="IPR002173">
    <property type="entry name" value="Carboh/pur_kinase_PfkB_CS"/>
</dbReference>
<proteinExistence type="predicted"/>
<dbReference type="PROSITE" id="PS00584">
    <property type="entry name" value="PFKB_KINASES_2"/>
    <property type="match status" value="1"/>
</dbReference>
<protein>
    <recommendedName>
        <fullName evidence="3">Carbohydrate kinase PfkB domain-containing protein</fullName>
    </recommendedName>
</protein>
<dbReference type="RefSeq" id="XP_005711934.1">
    <property type="nucleotide sequence ID" value="XM_005711877.1"/>
</dbReference>
<evidence type="ECO:0000259" key="3">
    <source>
        <dbReference type="Pfam" id="PF00294"/>
    </source>
</evidence>
<dbReference type="KEGG" id="ccp:CHC_T00008037001"/>
<name>R7Q2J3_CHOCR</name>
<dbReference type="Gramene" id="CDF32269">
    <property type="protein sequence ID" value="CDF32269"/>
    <property type="gene ID" value="CHC_T00008037001"/>
</dbReference>
<evidence type="ECO:0000313" key="5">
    <source>
        <dbReference type="Proteomes" id="UP000012073"/>
    </source>
</evidence>
<dbReference type="EMBL" id="HG001461">
    <property type="protein sequence ID" value="CDF32269.1"/>
    <property type="molecule type" value="Genomic_DNA"/>
</dbReference>
<evidence type="ECO:0000256" key="2">
    <source>
        <dbReference type="ARBA" id="ARBA00022777"/>
    </source>
</evidence>
<dbReference type="GO" id="GO:0005829">
    <property type="term" value="C:cytosol"/>
    <property type="evidence" value="ECO:0007669"/>
    <property type="project" value="TreeGrafter"/>
</dbReference>